<dbReference type="PRINTS" id="PR00344">
    <property type="entry name" value="BCTRLSENSOR"/>
</dbReference>
<dbReference type="InterPro" id="IPR029016">
    <property type="entry name" value="GAF-like_dom_sf"/>
</dbReference>
<dbReference type="Proteomes" id="UP000236642">
    <property type="component" value="Unassembled WGS sequence"/>
</dbReference>
<evidence type="ECO:0000313" key="11">
    <source>
        <dbReference type="Proteomes" id="UP000236642"/>
    </source>
</evidence>
<evidence type="ECO:0000256" key="7">
    <source>
        <dbReference type="SAM" id="Coils"/>
    </source>
</evidence>
<dbReference type="Gene3D" id="1.10.287.130">
    <property type="match status" value="1"/>
</dbReference>
<comment type="catalytic activity">
    <reaction evidence="1">
        <text>ATP + protein L-histidine = ADP + protein N-phospho-L-histidine.</text>
        <dbReference type="EC" id="2.7.13.3"/>
    </reaction>
</comment>
<dbReference type="InterPro" id="IPR003594">
    <property type="entry name" value="HATPase_dom"/>
</dbReference>
<evidence type="ECO:0000313" key="10">
    <source>
        <dbReference type="EMBL" id="GBD09004.1"/>
    </source>
</evidence>
<feature type="transmembrane region" description="Helical" evidence="8">
    <location>
        <begin position="18"/>
        <end position="39"/>
    </location>
</feature>
<accession>A0A2H5Y6E3</accession>
<keyword evidence="4 10" id="KW-0808">Transferase</keyword>
<keyword evidence="8" id="KW-0812">Transmembrane</keyword>
<organism evidence="10 11">
    <name type="scientific">Candidatus Thermoflexus japonica</name>
    <dbReference type="NCBI Taxonomy" id="2035417"/>
    <lineage>
        <taxon>Bacteria</taxon>
        <taxon>Bacillati</taxon>
        <taxon>Chloroflexota</taxon>
        <taxon>Thermoflexia</taxon>
        <taxon>Thermoflexales</taxon>
        <taxon>Thermoflexaceae</taxon>
        <taxon>Thermoflexus</taxon>
    </lineage>
</organism>
<keyword evidence="7" id="KW-0175">Coiled coil</keyword>
<evidence type="ECO:0000256" key="6">
    <source>
        <dbReference type="ARBA" id="ARBA00023012"/>
    </source>
</evidence>
<evidence type="ECO:0000259" key="9">
    <source>
        <dbReference type="PROSITE" id="PS50109"/>
    </source>
</evidence>
<dbReference type="Gene3D" id="3.30.565.10">
    <property type="entry name" value="Histidine kinase-like ATPase, C-terminal domain"/>
    <property type="match status" value="1"/>
</dbReference>
<dbReference type="PANTHER" id="PTHR43047">
    <property type="entry name" value="TWO-COMPONENT HISTIDINE PROTEIN KINASE"/>
    <property type="match status" value="1"/>
</dbReference>
<dbReference type="InterPro" id="IPR005467">
    <property type="entry name" value="His_kinase_dom"/>
</dbReference>
<evidence type="ECO:0000256" key="5">
    <source>
        <dbReference type="ARBA" id="ARBA00022777"/>
    </source>
</evidence>
<dbReference type="PANTHER" id="PTHR43047:SF72">
    <property type="entry name" value="OSMOSENSING HISTIDINE PROTEIN KINASE SLN1"/>
    <property type="match status" value="1"/>
</dbReference>
<dbReference type="SUPFAM" id="SSF47384">
    <property type="entry name" value="Homodimeric domain of signal transducing histidine kinase"/>
    <property type="match status" value="1"/>
</dbReference>
<dbReference type="SMART" id="SM00388">
    <property type="entry name" value="HisKA"/>
    <property type="match status" value="1"/>
</dbReference>
<dbReference type="GO" id="GO:0009927">
    <property type="term" value="F:histidine phosphotransfer kinase activity"/>
    <property type="evidence" value="ECO:0007669"/>
    <property type="project" value="TreeGrafter"/>
</dbReference>
<dbReference type="SMART" id="SM00387">
    <property type="entry name" value="HATPase_c"/>
    <property type="match status" value="1"/>
</dbReference>
<feature type="domain" description="Histidine kinase" evidence="9">
    <location>
        <begin position="508"/>
        <end position="729"/>
    </location>
</feature>
<dbReference type="Pfam" id="PF00512">
    <property type="entry name" value="HisKA"/>
    <property type="match status" value="1"/>
</dbReference>
<dbReference type="Pfam" id="PF02518">
    <property type="entry name" value="HATPase_c"/>
    <property type="match status" value="1"/>
</dbReference>
<feature type="transmembrane region" description="Helical" evidence="8">
    <location>
        <begin position="108"/>
        <end position="129"/>
    </location>
</feature>
<keyword evidence="8" id="KW-1133">Transmembrane helix</keyword>
<feature type="coiled-coil region" evidence="7">
    <location>
        <begin position="398"/>
        <end position="468"/>
    </location>
</feature>
<proteinExistence type="predicted"/>
<dbReference type="PROSITE" id="PS50109">
    <property type="entry name" value="HIS_KIN"/>
    <property type="match status" value="1"/>
</dbReference>
<dbReference type="EMBL" id="BEHY01000024">
    <property type="protein sequence ID" value="GBD09004.1"/>
    <property type="molecule type" value="Genomic_DNA"/>
</dbReference>
<feature type="transmembrane region" description="Helical" evidence="8">
    <location>
        <begin position="51"/>
        <end position="71"/>
    </location>
</feature>
<feature type="transmembrane region" description="Helical" evidence="8">
    <location>
        <begin position="150"/>
        <end position="167"/>
    </location>
</feature>
<dbReference type="GO" id="GO:0000155">
    <property type="term" value="F:phosphorelay sensor kinase activity"/>
    <property type="evidence" value="ECO:0007669"/>
    <property type="project" value="InterPro"/>
</dbReference>
<feature type="transmembrane region" description="Helical" evidence="8">
    <location>
        <begin position="173"/>
        <end position="192"/>
    </location>
</feature>
<dbReference type="AlphaFoldDB" id="A0A2H5Y6E3"/>
<keyword evidence="8" id="KW-0472">Membrane</keyword>
<dbReference type="GO" id="GO:0005886">
    <property type="term" value="C:plasma membrane"/>
    <property type="evidence" value="ECO:0007669"/>
    <property type="project" value="TreeGrafter"/>
</dbReference>
<keyword evidence="5" id="KW-0418">Kinase</keyword>
<dbReference type="InterPro" id="IPR003661">
    <property type="entry name" value="HisK_dim/P_dom"/>
</dbReference>
<name>A0A2H5Y6E3_9CHLR</name>
<dbReference type="Gene3D" id="3.30.450.40">
    <property type="match status" value="1"/>
</dbReference>
<evidence type="ECO:0000256" key="1">
    <source>
        <dbReference type="ARBA" id="ARBA00000085"/>
    </source>
</evidence>
<dbReference type="InterPro" id="IPR036890">
    <property type="entry name" value="HATPase_C_sf"/>
</dbReference>
<dbReference type="SUPFAM" id="SSF55874">
    <property type="entry name" value="ATPase domain of HSP90 chaperone/DNA topoisomerase II/histidine kinase"/>
    <property type="match status" value="1"/>
</dbReference>
<dbReference type="InterPro" id="IPR036097">
    <property type="entry name" value="HisK_dim/P_sf"/>
</dbReference>
<evidence type="ECO:0000256" key="3">
    <source>
        <dbReference type="ARBA" id="ARBA00022553"/>
    </source>
</evidence>
<dbReference type="CDD" id="cd00082">
    <property type="entry name" value="HisKA"/>
    <property type="match status" value="1"/>
</dbReference>
<comment type="caution">
    <text evidence="10">The sequence shown here is derived from an EMBL/GenBank/DDBJ whole genome shotgun (WGS) entry which is preliminary data.</text>
</comment>
<protein>
    <recommendedName>
        <fullName evidence="2">histidine kinase</fullName>
        <ecNumber evidence="2">2.7.13.3</ecNumber>
    </recommendedName>
</protein>
<sequence length="730" mass="79325">MSFAQTLARLLIEGPASLFYHLFLGLALEGLGWMALETARRAPGNRMARRLTLAAGLGLLGRITLFGAAFAESQWLPVGTLLPPLERAVDLATWAWIGWAMIEGAPGFWLPALHTAVVFGVYGMIAPGWMSLSMQDPTLFYTATPSDRAWMLWTLGLALGIGGWLLSRSSPAFQSPGALGFFALALGALLQLNMPIAGTHLAPWVRLGALTALPLWLTGTYRLALQTAQRIPAGGEAGETWRAWSQGLLHALQAQGDPAPFHEALRAARTLLGARWTAIGLLQNDQLLIIAREGEGLPRAGADLTLPLPEHPRIGEAILRRHAVFLTPEDQPGEAGQRLWQAFGMGAIGFLQIEPLVAQNQVLGAWLIGYPPEGVPALPRDPGMGQQMAELLAQTLSLLQERERQATLEAALRSLQQAHEERVQRLETQHAEERQMLQREINRWATRAAEAEEERERWRRRAEELARLIEARASLPVGASVAGPGANASSSPAPEAAPEGQREELILALLQELRTPLTAILGYTDLLLGEAVGILGATQRQFLLRIKANIERMAGLIRETLQIAALEAGTFQLEPGPLHLTEVRDSVLQQLQPVLQERGLRLALEWPEDLPPVRMDRDAAQQILYHLLNNAALCSQPGTAIGLQAHLNPEVPGMIFLRVRDTGGGIPMEEAPRVFVPRYRAATPLIPGVGDSIGLSIARALVEASGGRIWVESEPGIGSTFTVVLPLFSH</sequence>
<evidence type="ECO:0000256" key="8">
    <source>
        <dbReference type="SAM" id="Phobius"/>
    </source>
</evidence>
<evidence type="ECO:0000256" key="4">
    <source>
        <dbReference type="ARBA" id="ARBA00022679"/>
    </source>
</evidence>
<dbReference type="InterPro" id="IPR004358">
    <property type="entry name" value="Sig_transdc_His_kin-like_C"/>
</dbReference>
<dbReference type="EC" id="2.7.13.3" evidence="2"/>
<evidence type="ECO:0000256" key="2">
    <source>
        <dbReference type="ARBA" id="ARBA00012438"/>
    </source>
</evidence>
<gene>
    <name evidence="10" type="primary">divL</name>
    <name evidence="10" type="ORF">HRbin22_01251</name>
</gene>
<keyword evidence="6" id="KW-0902">Two-component regulatory system</keyword>
<dbReference type="SUPFAM" id="SSF55781">
    <property type="entry name" value="GAF domain-like"/>
    <property type="match status" value="1"/>
</dbReference>
<reference evidence="11" key="1">
    <citation type="submission" date="2017-09" db="EMBL/GenBank/DDBJ databases">
        <title>Metaegenomics of thermophilic ammonia-oxidizing enrichment culture.</title>
        <authorList>
            <person name="Kato S."/>
            <person name="Suzuki K."/>
        </authorList>
    </citation>
    <scope>NUCLEOTIDE SEQUENCE [LARGE SCALE GENOMIC DNA]</scope>
</reference>
<keyword evidence="3" id="KW-0597">Phosphoprotein</keyword>